<dbReference type="HOGENOM" id="CLU_078912_5_0_10"/>
<evidence type="ECO:0000313" key="2">
    <source>
        <dbReference type="EMBL" id="KDR50966.1"/>
    </source>
</evidence>
<proteinExistence type="predicted"/>
<dbReference type="eggNOG" id="COG0764">
    <property type="taxonomic scope" value="Bacteria"/>
</dbReference>
<protein>
    <recommendedName>
        <fullName evidence="1">ApeI dehydratase-like domain-containing protein</fullName>
    </recommendedName>
</protein>
<dbReference type="Pfam" id="PF22818">
    <property type="entry name" value="ApeI-like"/>
    <property type="match status" value="1"/>
</dbReference>
<keyword evidence="3" id="KW-1185">Reference proteome</keyword>
<dbReference type="SUPFAM" id="SSF54637">
    <property type="entry name" value="Thioesterase/thiol ester dehydrase-isomerase"/>
    <property type="match status" value="1"/>
</dbReference>
<accession>A0A069QMA1</accession>
<dbReference type="RefSeq" id="WP_018967081.1">
    <property type="nucleotide sequence ID" value="NZ_KB899213.1"/>
</dbReference>
<comment type="caution">
    <text evidence="2">The sequence shown here is derived from an EMBL/GenBank/DDBJ whole genome shotgun (WGS) entry which is preliminary data.</text>
</comment>
<dbReference type="InterPro" id="IPR054545">
    <property type="entry name" value="ApeI-like"/>
</dbReference>
<evidence type="ECO:0000259" key="1">
    <source>
        <dbReference type="Pfam" id="PF22818"/>
    </source>
</evidence>
<dbReference type="Proteomes" id="UP000027442">
    <property type="component" value="Unassembled WGS sequence"/>
</dbReference>
<evidence type="ECO:0000313" key="3">
    <source>
        <dbReference type="Proteomes" id="UP000027442"/>
    </source>
</evidence>
<gene>
    <name evidence="2" type="ORF">HMPREF1991_02990</name>
</gene>
<feature type="domain" description="ApeI dehydratase-like" evidence="1">
    <location>
        <begin position="14"/>
        <end position="98"/>
    </location>
</feature>
<dbReference type="PATRIC" id="fig|1122985.7.peg.3092"/>
<organism evidence="2 3">
    <name type="scientific">Hoylesella loescheii DSM 19665 = JCM 12249 = ATCC 15930</name>
    <dbReference type="NCBI Taxonomy" id="1122985"/>
    <lineage>
        <taxon>Bacteria</taxon>
        <taxon>Pseudomonadati</taxon>
        <taxon>Bacteroidota</taxon>
        <taxon>Bacteroidia</taxon>
        <taxon>Bacteroidales</taxon>
        <taxon>Prevotellaceae</taxon>
        <taxon>Hoylesella</taxon>
    </lineage>
</organism>
<reference evidence="2 3" key="1">
    <citation type="submission" date="2013-08" db="EMBL/GenBank/DDBJ databases">
        <authorList>
            <person name="Weinstock G."/>
            <person name="Sodergren E."/>
            <person name="Wylie T."/>
            <person name="Fulton L."/>
            <person name="Fulton R."/>
            <person name="Fronick C."/>
            <person name="O'Laughlin M."/>
            <person name="Godfrey J."/>
            <person name="Miner T."/>
            <person name="Herter B."/>
            <person name="Appelbaum E."/>
            <person name="Cordes M."/>
            <person name="Lek S."/>
            <person name="Wollam A."/>
            <person name="Pepin K.H."/>
            <person name="Palsikar V.B."/>
            <person name="Mitreva M."/>
            <person name="Wilson R.K."/>
        </authorList>
    </citation>
    <scope>NUCLEOTIDE SEQUENCE [LARGE SCALE GENOMIC DNA]</scope>
    <source>
        <strain evidence="2 3">ATCC 15930</strain>
    </source>
</reference>
<dbReference type="Gene3D" id="3.10.129.10">
    <property type="entry name" value="Hotdog Thioesterase"/>
    <property type="match status" value="1"/>
</dbReference>
<dbReference type="AlphaFoldDB" id="A0A069QMA1"/>
<name>A0A069QMA1_HOYLO</name>
<dbReference type="EMBL" id="JNGW01000129">
    <property type="protein sequence ID" value="KDR50966.1"/>
    <property type="molecule type" value="Genomic_DNA"/>
</dbReference>
<dbReference type="InterPro" id="IPR029069">
    <property type="entry name" value="HotDog_dom_sf"/>
</dbReference>
<sequence length="120" mass="13315">MKLKDNFYTIENATHDADNHVFDVRLNPSHAIYAAHFPDNPITPGACTLQMVGELTEEVAAKPLQLACAKNVKYLAPLTPMATPCPTFALNIRQETNSWLVKAEVKNGEQVFAKLSLVYE</sequence>